<feature type="chain" id="PRO_5012815052" description="Secreted protein" evidence="1">
    <location>
        <begin position="35"/>
        <end position="240"/>
    </location>
</feature>
<evidence type="ECO:0000313" key="2">
    <source>
        <dbReference type="EMBL" id="APT92829.1"/>
    </source>
</evidence>
<evidence type="ECO:0000313" key="3">
    <source>
        <dbReference type="Proteomes" id="UP000185491"/>
    </source>
</evidence>
<dbReference type="Proteomes" id="UP000185491">
    <property type="component" value="Chromosome"/>
</dbReference>
<evidence type="ECO:0000256" key="1">
    <source>
        <dbReference type="SAM" id="SignalP"/>
    </source>
</evidence>
<dbReference type="KEGG" id="cpho:CPHO_07930"/>
<organism evidence="2 3">
    <name type="scientific">Corynebacterium phocae</name>
    <dbReference type="NCBI Taxonomy" id="161895"/>
    <lineage>
        <taxon>Bacteria</taxon>
        <taxon>Bacillati</taxon>
        <taxon>Actinomycetota</taxon>
        <taxon>Actinomycetes</taxon>
        <taxon>Mycobacteriales</taxon>
        <taxon>Corynebacteriaceae</taxon>
        <taxon>Corynebacterium</taxon>
    </lineage>
</organism>
<proteinExistence type="predicted"/>
<accession>A0A1L7D3V7</accession>
<dbReference type="STRING" id="161895.CPHO_07930"/>
<keyword evidence="1" id="KW-0732">Signal</keyword>
<gene>
    <name evidence="2" type="ORF">CPHO_07930</name>
</gene>
<reference evidence="2 3" key="1">
    <citation type="submission" date="2014-08" db="EMBL/GenBank/DDBJ databases">
        <title>Complete genome sequence of Corynebacterium phocae M408/89/1(T)(=DSM 44612(T)), isolated from the common seal (Phoca vitulina).</title>
        <authorList>
            <person name="Ruckert C."/>
            <person name="Albersmeier A."/>
            <person name="Winkler A."/>
            <person name="Kalinowski J."/>
        </authorList>
    </citation>
    <scope>NUCLEOTIDE SEQUENCE [LARGE SCALE GENOMIC DNA]</scope>
    <source>
        <strain evidence="2 3">M408/89/1</strain>
    </source>
</reference>
<keyword evidence="3" id="KW-1185">Reference proteome</keyword>
<dbReference type="AlphaFoldDB" id="A0A1L7D3V7"/>
<dbReference type="RefSeq" id="WP_075734735.1">
    <property type="nucleotide sequence ID" value="NZ_CP009249.1"/>
</dbReference>
<evidence type="ECO:0008006" key="4">
    <source>
        <dbReference type="Google" id="ProtNLM"/>
    </source>
</evidence>
<dbReference type="EMBL" id="CP009249">
    <property type="protein sequence ID" value="APT92829.1"/>
    <property type="molecule type" value="Genomic_DNA"/>
</dbReference>
<sequence length="240" mass="24131">MKNSPSRTHARLTASALACALGMGLIPGPTSAVAQAPDFLSTLSSLGAGGPASPLDEFGRPTPATQEQVRAFALSPWIPEELRNAILTALEFTAGTGQAGGPPLIEGGPIINQFAWPTVSANCIGGQLDSVGSGIAVAGPTEIPAPGAGPGEVAFLFTALGTAAAAPQQGEMNVQWFNISNFTSGTTPLFYHGINPDGPTTVSGRAATGPGTVVAILSGAVNTQEAHCAYAPTALIMEVR</sequence>
<protein>
    <recommendedName>
        <fullName evidence="4">Secreted protein</fullName>
    </recommendedName>
</protein>
<name>A0A1L7D3V7_9CORY</name>
<feature type="signal peptide" evidence="1">
    <location>
        <begin position="1"/>
        <end position="34"/>
    </location>
</feature>